<dbReference type="EMBL" id="PESE01000001">
    <property type="protein sequence ID" value="PYD40377.1"/>
    <property type="molecule type" value="Genomic_DNA"/>
</dbReference>
<sequence length="73" mass="8241">MALDFFQRIHITRVTHGFIPAVFQAATWNPSDMSISIKGEINAGLMKIYYVPVTVGSLDRGYADFFHQNMTCV</sequence>
<evidence type="ECO:0000313" key="1">
    <source>
        <dbReference type="EMBL" id="PYD40377.1"/>
    </source>
</evidence>
<organism evidence="1 2">
    <name type="scientific">Serratia plymuthica</name>
    <dbReference type="NCBI Taxonomy" id="82996"/>
    <lineage>
        <taxon>Bacteria</taxon>
        <taxon>Pseudomonadati</taxon>
        <taxon>Pseudomonadota</taxon>
        <taxon>Gammaproteobacteria</taxon>
        <taxon>Enterobacterales</taxon>
        <taxon>Yersiniaceae</taxon>
        <taxon>Serratia</taxon>
    </lineage>
</organism>
<accession>A0A318PLF2</accession>
<proteinExistence type="predicted"/>
<reference evidence="1 2" key="1">
    <citation type="submission" date="2017-11" db="EMBL/GenBank/DDBJ databases">
        <title>Genome sequence of the oocydin A producing rhizobacterium Serratia plymuthica 4Rx5.</title>
        <authorList>
            <person name="Matilla M.A."/>
            <person name="Udaondo Z."/>
            <person name="Salmond G.P.C."/>
        </authorList>
    </citation>
    <scope>NUCLEOTIDE SEQUENCE [LARGE SCALE GENOMIC DNA]</scope>
    <source>
        <strain evidence="1 2">4Rx5</strain>
    </source>
</reference>
<gene>
    <name evidence="1" type="ORF">CT690_03570</name>
</gene>
<dbReference type="OrthoDB" id="6469984at2"/>
<dbReference type="AlphaFoldDB" id="A0A318PLF2"/>
<protein>
    <submittedName>
        <fullName evidence="1">Uncharacterized protein</fullName>
    </submittedName>
</protein>
<dbReference type="Proteomes" id="UP000248196">
    <property type="component" value="Unassembled WGS sequence"/>
</dbReference>
<name>A0A318PLF2_SERPL</name>
<evidence type="ECO:0000313" key="2">
    <source>
        <dbReference type="Proteomes" id="UP000248196"/>
    </source>
</evidence>
<comment type="caution">
    <text evidence="1">The sequence shown here is derived from an EMBL/GenBank/DDBJ whole genome shotgun (WGS) entry which is preliminary data.</text>
</comment>